<dbReference type="Gene3D" id="1.10.260.40">
    <property type="entry name" value="lambda repressor-like DNA-binding domains"/>
    <property type="match status" value="1"/>
</dbReference>
<evidence type="ECO:0000313" key="5">
    <source>
        <dbReference type="EMBL" id="AEW99810.1"/>
    </source>
</evidence>
<dbReference type="InterPro" id="IPR046335">
    <property type="entry name" value="LacI/GalR-like_sensor"/>
</dbReference>
<accession>F8JK49</accession>
<protein>
    <submittedName>
        <fullName evidence="5">LacI family transcriptional regulator</fullName>
    </submittedName>
</protein>
<dbReference type="GO" id="GO:0000976">
    <property type="term" value="F:transcription cis-regulatory region binding"/>
    <property type="evidence" value="ECO:0007669"/>
    <property type="project" value="TreeGrafter"/>
</dbReference>
<dbReference type="InterPro" id="IPR000843">
    <property type="entry name" value="HTH_LacI"/>
</dbReference>
<feature type="domain" description="HTH lacI-type" evidence="4">
    <location>
        <begin position="4"/>
        <end position="58"/>
    </location>
</feature>
<evidence type="ECO:0000256" key="2">
    <source>
        <dbReference type="ARBA" id="ARBA00023125"/>
    </source>
</evidence>
<dbReference type="Gene3D" id="3.40.50.2300">
    <property type="match status" value="2"/>
</dbReference>
<evidence type="ECO:0000259" key="4">
    <source>
        <dbReference type="PROSITE" id="PS50932"/>
    </source>
</evidence>
<dbReference type="SMART" id="SM00354">
    <property type="entry name" value="HTH_LACI"/>
    <property type="match status" value="1"/>
</dbReference>
<dbReference type="PROSITE" id="PS00356">
    <property type="entry name" value="HTH_LACI_1"/>
    <property type="match status" value="1"/>
</dbReference>
<dbReference type="CDD" id="cd01392">
    <property type="entry name" value="HTH_LacI"/>
    <property type="match status" value="1"/>
</dbReference>
<organism evidence="5 6">
    <name type="scientific">Streptantibioticus cattleyicolor (strain ATCC 35852 / DSM 46488 / JCM 4925 / NBRC 14057 / NRRL 8057)</name>
    <name type="common">Streptomyces cattleya</name>
    <dbReference type="NCBI Taxonomy" id="1003195"/>
    <lineage>
        <taxon>Bacteria</taxon>
        <taxon>Bacillati</taxon>
        <taxon>Actinomycetota</taxon>
        <taxon>Actinomycetes</taxon>
        <taxon>Kitasatosporales</taxon>
        <taxon>Streptomycetaceae</taxon>
        <taxon>Streptantibioticus</taxon>
    </lineage>
</organism>
<geneLocation type="plasmid" evidence="5 6">
    <name>pSCATT</name>
</geneLocation>
<dbReference type="Pfam" id="PF00356">
    <property type="entry name" value="LacI"/>
    <property type="match status" value="1"/>
</dbReference>
<dbReference type="InterPro" id="IPR028082">
    <property type="entry name" value="Peripla_BP_I"/>
</dbReference>
<accession>G8XHH3</accession>
<gene>
    <name evidence="5" type="ordered locus">SCATT_p16170</name>
</gene>
<keyword evidence="1" id="KW-0805">Transcription regulation</keyword>
<dbReference type="OrthoDB" id="2854648at2"/>
<dbReference type="SUPFAM" id="SSF53822">
    <property type="entry name" value="Periplasmic binding protein-like I"/>
    <property type="match status" value="1"/>
</dbReference>
<name>F8JK49_STREN</name>
<evidence type="ECO:0000256" key="3">
    <source>
        <dbReference type="ARBA" id="ARBA00023163"/>
    </source>
</evidence>
<sequence>MATTRLRDVAARAGVSIRTVSNVVNGYAQVSDETRRRVEEAVAELGYRPNLLARNLKRGRTGLLALVVPELDVPYFSELARFVIAEGRRYGYTVVVDQTDGEPERERELIMRGASAALFDGVILSPLSLSQADLARRDGSEPLVLLGERIADSPYDHVAIDNVTAACTATEHLLGLGRRRIAAVGDQPYDTGETAQLRTRGYRDAHAARGLPVDDSLIVPTARFHRSDGAAAMADLLNHPDGPPDAVFCYNDLLAEGAIRTLLTRGLRVPQDVAVVGFDDIETGLYSTPTLTTVSPDKAAIARLAVQRLIGRLTDGPDEPPAELWAPHHLAVRESTTG</sequence>
<keyword evidence="2" id="KW-0238">DNA-binding</keyword>
<proteinExistence type="predicted"/>
<dbReference type="EMBL" id="CP003229">
    <property type="protein sequence ID" value="AEW99810.1"/>
    <property type="molecule type" value="Genomic_DNA"/>
</dbReference>
<reference evidence="6" key="1">
    <citation type="submission" date="2011-12" db="EMBL/GenBank/DDBJ databases">
        <title>Complete genome sequence of Streptomyces cattleya strain DSM 46488.</title>
        <authorList>
            <person name="Ou H.-Y."/>
            <person name="Li P."/>
            <person name="Zhao C."/>
            <person name="O'Hagan D."/>
            <person name="Deng Z."/>
        </authorList>
    </citation>
    <scope>NUCLEOTIDE SEQUENCE [LARGE SCALE GENOMIC DNA]</scope>
    <source>
        <strain evidence="6">ATCC 35852 / DSM 46488 / JCM 4925 / NBRC 14057 / NRRL 8057</strain>
        <plasmid evidence="6">Plasmid pSCATT</plasmid>
    </source>
</reference>
<keyword evidence="6" id="KW-1185">Reference proteome</keyword>
<dbReference type="PATRIC" id="fig|1003195.11.peg.116"/>
<dbReference type="GO" id="GO:0003700">
    <property type="term" value="F:DNA-binding transcription factor activity"/>
    <property type="evidence" value="ECO:0007669"/>
    <property type="project" value="TreeGrafter"/>
</dbReference>
<dbReference type="KEGG" id="sct:SCAT_p0124"/>
<dbReference type="PANTHER" id="PTHR30146">
    <property type="entry name" value="LACI-RELATED TRANSCRIPTIONAL REPRESSOR"/>
    <property type="match status" value="1"/>
</dbReference>
<dbReference type="HOGENOM" id="CLU_037628_6_1_11"/>
<dbReference type="AlphaFoldDB" id="F8JK49"/>
<dbReference type="Proteomes" id="UP000007842">
    <property type="component" value="Plasmid pSCATT"/>
</dbReference>
<dbReference type="Pfam" id="PF13377">
    <property type="entry name" value="Peripla_BP_3"/>
    <property type="match status" value="1"/>
</dbReference>
<dbReference type="PROSITE" id="PS50932">
    <property type="entry name" value="HTH_LACI_2"/>
    <property type="match status" value="1"/>
</dbReference>
<evidence type="ECO:0000313" key="6">
    <source>
        <dbReference type="Proteomes" id="UP000007842"/>
    </source>
</evidence>
<dbReference type="RefSeq" id="WP_014150579.1">
    <property type="nucleotide sequence ID" value="NC_016113.1"/>
</dbReference>
<evidence type="ECO:0000256" key="1">
    <source>
        <dbReference type="ARBA" id="ARBA00023015"/>
    </source>
</evidence>
<keyword evidence="3" id="KW-0804">Transcription</keyword>
<dbReference type="SUPFAM" id="SSF47413">
    <property type="entry name" value="lambda repressor-like DNA-binding domains"/>
    <property type="match status" value="1"/>
</dbReference>
<dbReference type="KEGG" id="scy:SCATT_p16170"/>
<dbReference type="CDD" id="cd06267">
    <property type="entry name" value="PBP1_LacI_sugar_binding-like"/>
    <property type="match status" value="1"/>
</dbReference>
<dbReference type="InterPro" id="IPR010982">
    <property type="entry name" value="Lambda_DNA-bd_dom_sf"/>
</dbReference>
<keyword evidence="5" id="KW-0614">Plasmid</keyword>
<dbReference type="PANTHER" id="PTHR30146:SF153">
    <property type="entry name" value="LACTOSE OPERON REPRESSOR"/>
    <property type="match status" value="1"/>
</dbReference>